<dbReference type="GO" id="GO:0009277">
    <property type="term" value="C:fungal-type cell wall"/>
    <property type="evidence" value="ECO:0007669"/>
    <property type="project" value="TreeGrafter"/>
</dbReference>
<evidence type="ECO:0000256" key="7">
    <source>
        <dbReference type="ARBA" id="ARBA00022512"/>
    </source>
</evidence>
<evidence type="ECO:0000256" key="18">
    <source>
        <dbReference type="ARBA" id="ARBA00043078"/>
    </source>
</evidence>
<dbReference type="SUPFAM" id="SSF51445">
    <property type="entry name" value="(Trans)glycosidases"/>
    <property type="match status" value="1"/>
</dbReference>
<evidence type="ECO:0000256" key="4">
    <source>
        <dbReference type="ARBA" id="ARBA00008773"/>
    </source>
</evidence>
<evidence type="ECO:0000256" key="3">
    <source>
        <dbReference type="ARBA" id="ARBA00004401"/>
    </source>
</evidence>
<evidence type="ECO:0000313" key="21">
    <source>
        <dbReference type="EMBL" id="OBZ87245.1"/>
    </source>
</evidence>
<evidence type="ECO:0000313" key="22">
    <source>
        <dbReference type="Proteomes" id="UP000093000"/>
    </source>
</evidence>
<dbReference type="InParanoid" id="A0A1C7NDT5"/>
<evidence type="ECO:0000256" key="13">
    <source>
        <dbReference type="ARBA" id="ARBA00023277"/>
    </source>
</evidence>
<dbReference type="STRING" id="101091.A0A1C7NDT5"/>
<evidence type="ECO:0000256" key="2">
    <source>
        <dbReference type="ARBA" id="ARBA00004191"/>
    </source>
</evidence>
<evidence type="ECO:0000256" key="19">
    <source>
        <dbReference type="RuleBase" id="RU004335"/>
    </source>
</evidence>
<evidence type="ECO:0000256" key="8">
    <source>
        <dbReference type="ARBA" id="ARBA00022525"/>
    </source>
</evidence>
<evidence type="ECO:0000256" key="10">
    <source>
        <dbReference type="ARBA" id="ARBA00022801"/>
    </source>
</evidence>
<keyword evidence="14" id="KW-0961">Cell wall biogenesis/degradation</keyword>
<dbReference type="GO" id="GO:0009986">
    <property type="term" value="C:cell surface"/>
    <property type="evidence" value="ECO:0007669"/>
    <property type="project" value="TreeGrafter"/>
</dbReference>
<comment type="catalytic activity">
    <reaction evidence="1">
        <text>Hydrolysis of (1-&gt;3)-beta-D-glucosidic linkages in (1-&gt;3)-beta-D-glucans.</text>
        <dbReference type="EC" id="3.2.1.39"/>
    </reaction>
</comment>
<dbReference type="GO" id="GO:0005886">
    <property type="term" value="C:plasma membrane"/>
    <property type="evidence" value="ECO:0007669"/>
    <property type="project" value="UniProtKB-SubCell"/>
</dbReference>
<dbReference type="InterPro" id="IPR000490">
    <property type="entry name" value="Glyco_hydro_17"/>
</dbReference>
<dbReference type="PANTHER" id="PTHR16631:SF17">
    <property type="entry name" value="GLUCAN ENDO-1,3-BETA-GLUCOSIDASE BTGC"/>
    <property type="match status" value="1"/>
</dbReference>
<comment type="similarity">
    <text evidence="4 19">Belongs to the glycosyl hydrolase 17 family.</text>
</comment>
<keyword evidence="13" id="KW-0119">Carbohydrate metabolism</keyword>
<dbReference type="EMBL" id="LUGH01000236">
    <property type="protein sequence ID" value="OBZ87245.1"/>
    <property type="molecule type" value="Genomic_DNA"/>
</dbReference>
<evidence type="ECO:0000256" key="17">
    <source>
        <dbReference type="ARBA" id="ARBA00042373"/>
    </source>
</evidence>
<organism evidence="21 22">
    <name type="scientific">Choanephora cucurbitarum</name>
    <dbReference type="NCBI Taxonomy" id="101091"/>
    <lineage>
        <taxon>Eukaryota</taxon>
        <taxon>Fungi</taxon>
        <taxon>Fungi incertae sedis</taxon>
        <taxon>Mucoromycota</taxon>
        <taxon>Mucoromycotina</taxon>
        <taxon>Mucoromycetes</taxon>
        <taxon>Mucorales</taxon>
        <taxon>Mucorineae</taxon>
        <taxon>Choanephoraceae</taxon>
        <taxon>Choanephoroideae</taxon>
        <taxon>Choanephora</taxon>
    </lineage>
</organism>
<dbReference type="OrthoDB" id="77201at2759"/>
<feature type="signal peptide" evidence="20">
    <location>
        <begin position="1"/>
        <end position="19"/>
    </location>
</feature>
<evidence type="ECO:0000256" key="6">
    <source>
        <dbReference type="ARBA" id="ARBA00022475"/>
    </source>
</evidence>
<dbReference type="AlphaFoldDB" id="A0A1C7NDT5"/>
<dbReference type="GO" id="GO:0042973">
    <property type="term" value="F:glucan endo-1,3-beta-D-glucosidase activity"/>
    <property type="evidence" value="ECO:0007669"/>
    <property type="project" value="UniProtKB-EC"/>
</dbReference>
<protein>
    <recommendedName>
        <fullName evidence="5">glucan endo-1,3-beta-D-glucosidase</fullName>
        <ecNumber evidence="5">3.2.1.39</ecNumber>
    </recommendedName>
    <alternativeName>
        <fullName evidence="18">Endo-1,3-beta-glucanase btgC</fullName>
    </alternativeName>
    <alternativeName>
        <fullName evidence="17">Laminarinase btgC</fullName>
    </alternativeName>
</protein>
<dbReference type="GO" id="GO:0071555">
    <property type="term" value="P:cell wall organization"/>
    <property type="evidence" value="ECO:0007669"/>
    <property type="project" value="UniProtKB-KW"/>
</dbReference>
<dbReference type="FunCoup" id="A0A1C7NDT5">
    <property type="interactions" value="33"/>
</dbReference>
<sequence length="289" mass="32124">MLKSLLTVLLSATVGTVMAENYFYGLNYGIDQNNCPTYDKIKADFSKIKQYTNRVKTFSLSVCDQGALALQAANELDMNIYLGMWIDRPDTFESEMNALNNILSNSQLSFDKVDGLVVGSEVLYRKDTDENTLADYLKQVGDVARPKGIKITTADVYYMFPPVVVEQLDFLTINAFPYWEGVTADQGATKLLEHYQSVVSKANGKPVRIGETGWPSAGGNFDASVASPENQRLYLSDVLCQTRKNNIDLIWFSAFDEPYKTGVEAYWGLMTSGQSLKPNITTSLLSNPC</sequence>
<accession>A0A1C7NDT5</accession>
<keyword evidence="12" id="KW-0325">Glycoprotein</keyword>
<dbReference type="Pfam" id="PF00332">
    <property type="entry name" value="Glyco_hydro_17"/>
    <property type="match status" value="1"/>
</dbReference>
<dbReference type="Gene3D" id="3.20.20.80">
    <property type="entry name" value="Glycosidases"/>
    <property type="match status" value="1"/>
</dbReference>
<evidence type="ECO:0000256" key="15">
    <source>
        <dbReference type="ARBA" id="ARBA00023326"/>
    </source>
</evidence>
<evidence type="ECO:0000256" key="20">
    <source>
        <dbReference type="SAM" id="SignalP"/>
    </source>
</evidence>
<evidence type="ECO:0000256" key="5">
    <source>
        <dbReference type="ARBA" id="ARBA00012780"/>
    </source>
</evidence>
<dbReference type="InterPro" id="IPR017853">
    <property type="entry name" value="GH"/>
</dbReference>
<evidence type="ECO:0000256" key="16">
    <source>
        <dbReference type="ARBA" id="ARBA00037649"/>
    </source>
</evidence>
<evidence type="ECO:0000256" key="11">
    <source>
        <dbReference type="ARBA" id="ARBA00023136"/>
    </source>
</evidence>
<name>A0A1C7NDT5_9FUNG</name>
<keyword evidence="7" id="KW-0134">Cell wall</keyword>
<gene>
    <name evidence="21" type="primary">btgC</name>
    <name evidence="21" type="ORF">A0J61_04709</name>
</gene>
<dbReference type="PANTHER" id="PTHR16631">
    <property type="entry name" value="GLUCAN 1,3-BETA-GLUCOSIDASE"/>
    <property type="match status" value="1"/>
</dbReference>
<reference evidence="21 22" key="1">
    <citation type="submission" date="2016-03" db="EMBL/GenBank/DDBJ databases">
        <title>Choanephora cucurbitarum.</title>
        <authorList>
            <person name="Min B."/>
            <person name="Park H."/>
            <person name="Park J.-H."/>
            <person name="Shin H.-D."/>
            <person name="Choi I.-G."/>
        </authorList>
    </citation>
    <scope>NUCLEOTIDE SEQUENCE [LARGE SCALE GENOMIC DNA]</scope>
    <source>
        <strain evidence="21 22">KUS-F28377</strain>
    </source>
</reference>
<feature type="chain" id="PRO_5008889648" description="glucan endo-1,3-beta-D-glucosidase" evidence="20">
    <location>
        <begin position="20"/>
        <end position="289"/>
    </location>
</feature>
<keyword evidence="8" id="KW-0964">Secreted</keyword>
<evidence type="ECO:0000256" key="9">
    <source>
        <dbReference type="ARBA" id="ARBA00022729"/>
    </source>
</evidence>
<keyword evidence="6" id="KW-1003">Cell membrane</keyword>
<evidence type="ECO:0000256" key="12">
    <source>
        <dbReference type="ARBA" id="ARBA00023180"/>
    </source>
</evidence>
<comment type="subcellular location">
    <subcellularLocation>
        <location evidence="3">Cell membrane</location>
        <topology evidence="3">Single-pass type II membrane protein</topology>
    </subcellularLocation>
    <subcellularLocation>
        <location evidence="2">Secreted</location>
        <location evidence="2">Cell wall</location>
    </subcellularLocation>
</comment>
<keyword evidence="22" id="KW-1185">Reference proteome</keyword>
<dbReference type="GO" id="GO:0000272">
    <property type="term" value="P:polysaccharide catabolic process"/>
    <property type="evidence" value="ECO:0007669"/>
    <property type="project" value="UniProtKB-KW"/>
</dbReference>
<dbReference type="EC" id="3.2.1.39" evidence="5"/>
<evidence type="ECO:0000256" key="1">
    <source>
        <dbReference type="ARBA" id="ARBA00000382"/>
    </source>
</evidence>
<dbReference type="Proteomes" id="UP000093000">
    <property type="component" value="Unassembled WGS sequence"/>
</dbReference>
<keyword evidence="15" id="KW-0624">Polysaccharide degradation</keyword>
<dbReference type="GO" id="GO:0005576">
    <property type="term" value="C:extracellular region"/>
    <property type="evidence" value="ECO:0007669"/>
    <property type="project" value="TreeGrafter"/>
</dbReference>
<proteinExistence type="inferred from homology"/>
<dbReference type="InterPro" id="IPR050732">
    <property type="entry name" value="Beta-glucan_modifiers"/>
</dbReference>
<keyword evidence="11" id="KW-0472">Membrane</keyword>
<evidence type="ECO:0000256" key="14">
    <source>
        <dbReference type="ARBA" id="ARBA00023316"/>
    </source>
</evidence>
<keyword evidence="10" id="KW-0378">Hydrolase</keyword>
<comment type="caution">
    <text evidence="21">The sequence shown here is derived from an EMBL/GenBank/DDBJ whole genome shotgun (WGS) entry which is preliminary data.</text>
</comment>
<comment type="function">
    <text evidence="16">Glucanases play a role in cell expansion during growth, in cell-cell fusion during mating, and in spore release during sporulation. This enzyme may be involved in beta-glucan degradation. Active on laminarin and lichenan.</text>
</comment>
<keyword evidence="9 20" id="KW-0732">Signal</keyword>